<organism evidence="13 14">
    <name type="scientific">Gluconacetobacter johannae</name>
    <dbReference type="NCBI Taxonomy" id="112140"/>
    <lineage>
        <taxon>Bacteria</taxon>
        <taxon>Pseudomonadati</taxon>
        <taxon>Pseudomonadota</taxon>
        <taxon>Alphaproteobacteria</taxon>
        <taxon>Acetobacterales</taxon>
        <taxon>Acetobacteraceae</taxon>
        <taxon>Gluconacetobacter</taxon>
    </lineage>
</organism>
<comment type="function">
    <text evidence="9">Plays an essential role in type IV pili and type II pseudopili formation by proteolytically removing the leader sequence from substrate proteins and subsequently monomethylating the alpha-amino group of the newly exposed N-terminal phenylalanine.</text>
</comment>
<feature type="transmembrane region" description="Helical" evidence="10">
    <location>
        <begin position="70"/>
        <end position="93"/>
    </location>
</feature>
<evidence type="ECO:0000256" key="6">
    <source>
        <dbReference type="ARBA" id="ARBA00022989"/>
    </source>
</evidence>
<dbReference type="InterPro" id="IPR010627">
    <property type="entry name" value="Prepilin_pept_A24_N"/>
</dbReference>
<feature type="transmembrane region" description="Helical" evidence="10">
    <location>
        <begin position="130"/>
        <end position="148"/>
    </location>
</feature>
<dbReference type="GO" id="GO:0004190">
    <property type="term" value="F:aspartic-type endopeptidase activity"/>
    <property type="evidence" value="ECO:0007669"/>
    <property type="project" value="UniProtKB-EC"/>
</dbReference>
<keyword evidence="9" id="KW-0489">Methyltransferase</keyword>
<dbReference type="PRINTS" id="PR00864">
    <property type="entry name" value="PREPILNPTASE"/>
</dbReference>
<feature type="transmembrane region" description="Helical" evidence="10">
    <location>
        <begin position="207"/>
        <end position="225"/>
    </location>
</feature>
<evidence type="ECO:0000256" key="7">
    <source>
        <dbReference type="ARBA" id="ARBA00023136"/>
    </source>
</evidence>
<name>A0A7W4J7J8_9PROT</name>
<comment type="subcellular location">
    <subcellularLocation>
        <location evidence="1">Cell inner membrane</location>
        <topology evidence="1">Multi-pass membrane protein</topology>
    </subcellularLocation>
    <subcellularLocation>
        <location evidence="9">Cell membrane</location>
        <topology evidence="9">Multi-pass membrane protein</topology>
    </subcellularLocation>
</comment>
<dbReference type="InterPro" id="IPR000045">
    <property type="entry name" value="Prepilin_IV_endopep_pep"/>
</dbReference>
<keyword evidence="6 10" id="KW-1133">Transmembrane helix</keyword>
<evidence type="ECO:0000256" key="5">
    <source>
        <dbReference type="ARBA" id="ARBA00022692"/>
    </source>
</evidence>
<dbReference type="PANTHER" id="PTHR30487:SF0">
    <property type="entry name" value="PREPILIN LEADER PEPTIDASE_N-METHYLTRANSFERASE-RELATED"/>
    <property type="match status" value="1"/>
</dbReference>
<keyword evidence="7 10" id="KW-0472">Membrane</keyword>
<dbReference type="AlphaFoldDB" id="A0A7W4J7J8"/>
<feature type="transmembrane region" description="Helical" evidence="10">
    <location>
        <begin position="6"/>
        <end position="26"/>
    </location>
</feature>
<evidence type="ECO:0000256" key="4">
    <source>
        <dbReference type="ARBA" id="ARBA00022519"/>
    </source>
</evidence>
<keyword evidence="5 9" id="KW-0812">Transmembrane</keyword>
<dbReference type="GO" id="GO:0032259">
    <property type="term" value="P:methylation"/>
    <property type="evidence" value="ECO:0007669"/>
    <property type="project" value="UniProtKB-KW"/>
</dbReference>
<dbReference type="GO" id="GO:0005886">
    <property type="term" value="C:plasma membrane"/>
    <property type="evidence" value="ECO:0007669"/>
    <property type="project" value="UniProtKB-SubCell"/>
</dbReference>
<keyword evidence="9" id="KW-0511">Multifunctional enzyme</keyword>
<comment type="similarity">
    <text evidence="2 8">Belongs to the peptidase A24 family.</text>
</comment>
<keyword evidence="9" id="KW-0645">Protease</keyword>
<accession>A0A7W4J7J8</accession>
<dbReference type="Pfam" id="PF01478">
    <property type="entry name" value="Peptidase_A24"/>
    <property type="match status" value="1"/>
</dbReference>
<reference evidence="13 14" key="1">
    <citation type="submission" date="2020-04" db="EMBL/GenBank/DDBJ databases">
        <title>Description of novel Gluconacetobacter.</title>
        <authorList>
            <person name="Sombolestani A."/>
        </authorList>
    </citation>
    <scope>NUCLEOTIDE SEQUENCE [LARGE SCALE GENOMIC DNA]</scope>
    <source>
        <strain evidence="13 14">LMG 21312</strain>
    </source>
</reference>
<evidence type="ECO:0000256" key="8">
    <source>
        <dbReference type="RuleBase" id="RU003793"/>
    </source>
</evidence>
<dbReference type="Pfam" id="PF06750">
    <property type="entry name" value="A24_N_bact"/>
    <property type="match status" value="1"/>
</dbReference>
<keyword evidence="14" id="KW-1185">Reference proteome</keyword>
<evidence type="ECO:0000313" key="14">
    <source>
        <dbReference type="Proteomes" id="UP000561066"/>
    </source>
</evidence>
<evidence type="ECO:0000256" key="3">
    <source>
        <dbReference type="ARBA" id="ARBA00022475"/>
    </source>
</evidence>
<keyword evidence="9" id="KW-0378">Hydrolase</keyword>
<evidence type="ECO:0000313" key="13">
    <source>
        <dbReference type="EMBL" id="MBB2176163.1"/>
    </source>
</evidence>
<dbReference type="InterPro" id="IPR014032">
    <property type="entry name" value="Peptidase_A24A_bac"/>
</dbReference>
<sequence>MLHSPYLPLVLAPFVGSFLGVLASRLPRGEPVVFARSACAHCGAVLGPRDLVPIVSYLAQKGKCRTCGGVIHLSHLVMEVLAVMVAATVLWAVGLPGNGGAASPFPVWGGCVFGWGLLTLGAIDLACLRLPDILTLPLVAAGLAMAAPQGVASVLWHGGAAVLGYGAFRAISLLYRRVRGHDGLGLGDAKLLAAGGAWLGLQALPHVVLLAALVTLCGAAIAGRGRLDRGQAVPFGPGLALAMWGIWLWQARPDGLAL</sequence>
<evidence type="ECO:0000259" key="12">
    <source>
        <dbReference type="Pfam" id="PF06750"/>
    </source>
</evidence>
<feature type="transmembrane region" description="Helical" evidence="10">
    <location>
        <begin position="105"/>
        <end position="123"/>
    </location>
</feature>
<comment type="caution">
    <text evidence="13">The sequence shown here is derived from an EMBL/GenBank/DDBJ whole genome shotgun (WGS) entry which is preliminary data.</text>
</comment>
<dbReference type="GO" id="GO:0006465">
    <property type="term" value="P:signal peptide processing"/>
    <property type="evidence" value="ECO:0007669"/>
    <property type="project" value="TreeGrafter"/>
</dbReference>
<dbReference type="InterPro" id="IPR050882">
    <property type="entry name" value="Prepilin_peptidase/N-MTase"/>
</dbReference>
<evidence type="ECO:0000256" key="2">
    <source>
        <dbReference type="ARBA" id="ARBA00005801"/>
    </source>
</evidence>
<dbReference type="EC" id="2.1.1.-" evidence="9"/>
<protein>
    <recommendedName>
        <fullName evidence="9">Prepilin leader peptidase/N-methyltransferase</fullName>
        <ecNumber evidence="9">2.1.1.-</ecNumber>
        <ecNumber evidence="9">3.4.23.43</ecNumber>
    </recommendedName>
</protein>
<feature type="transmembrane region" description="Helical" evidence="10">
    <location>
        <begin position="232"/>
        <end position="249"/>
    </location>
</feature>
<evidence type="ECO:0000259" key="11">
    <source>
        <dbReference type="Pfam" id="PF01478"/>
    </source>
</evidence>
<keyword evidence="9" id="KW-0808">Transferase</keyword>
<dbReference type="Gene3D" id="1.20.120.1220">
    <property type="match status" value="1"/>
</dbReference>
<evidence type="ECO:0000256" key="10">
    <source>
        <dbReference type="SAM" id="Phobius"/>
    </source>
</evidence>
<dbReference type="PANTHER" id="PTHR30487">
    <property type="entry name" value="TYPE 4 PREPILIN-LIKE PROTEINS LEADER PEPTIDE-PROCESSING ENZYME"/>
    <property type="match status" value="1"/>
</dbReference>
<dbReference type="Proteomes" id="UP000561066">
    <property type="component" value="Unassembled WGS sequence"/>
</dbReference>
<evidence type="ECO:0000256" key="1">
    <source>
        <dbReference type="ARBA" id="ARBA00004429"/>
    </source>
</evidence>
<comment type="catalytic activity">
    <reaction evidence="9">
        <text>Typically cleaves a -Gly-|-Phe- bond to release an N-terminal, basic peptide of 5-8 residues from type IV prepilin, and then N-methylates the new N-terminal amino group, the methyl donor being S-adenosyl-L-methionine.</text>
        <dbReference type="EC" id="3.4.23.43"/>
    </reaction>
</comment>
<keyword evidence="3" id="KW-1003">Cell membrane</keyword>
<dbReference type="EC" id="3.4.23.43" evidence="9"/>
<dbReference type="GO" id="GO:0008168">
    <property type="term" value="F:methyltransferase activity"/>
    <property type="evidence" value="ECO:0007669"/>
    <property type="project" value="UniProtKB-KW"/>
</dbReference>
<evidence type="ECO:0000256" key="9">
    <source>
        <dbReference type="RuleBase" id="RU003794"/>
    </source>
</evidence>
<feature type="domain" description="Prepilin type IV endopeptidase peptidase" evidence="11">
    <location>
        <begin position="111"/>
        <end position="217"/>
    </location>
</feature>
<feature type="domain" description="Prepilin peptidase A24 N-terminal" evidence="12">
    <location>
        <begin position="11"/>
        <end position="92"/>
    </location>
</feature>
<proteinExistence type="inferred from homology"/>
<keyword evidence="4" id="KW-0997">Cell inner membrane</keyword>
<dbReference type="EMBL" id="JABEQH010000011">
    <property type="protein sequence ID" value="MBB2176163.1"/>
    <property type="molecule type" value="Genomic_DNA"/>
</dbReference>
<gene>
    <name evidence="13" type="ORF">HLH21_09500</name>
</gene>